<organism evidence="2 3">
    <name type="scientific">Candidatus Roizmanbacteria bacterium CG22_combo_CG10-13_8_21_14_all_38_20</name>
    <dbReference type="NCBI Taxonomy" id="1974862"/>
    <lineage>
        <taxon>Bacteria</taxon>
        <taxon>Candidatus Roizmaniibacteriota</taxon>
    </lineage>
</organism>
<comment type="caution">
    <text evidence="2">The sequence shown here is derived from an EMBL/GenBank/DDBJ whole genome shotgun (WGS) entry which is preliminary data.</text>
</comment>
<sequence length="128" mass="14862">MTTNQTTPDSFRDYVAEVLKTLYEAGHKPEQVQPLLKEWIKIAHAKVYSDLVLAFTDQELEEAERVAREEQRSKEEMQGMLKDLYIKKTGKNPDDLAKECLNTLARAFMETYDKNQARAEIEKIKPVQ</sequence>
<name>A0A2H0BUW5_9BACT</name>
<protein>
    <submittedName>
        <fullName evidence="2">Uncharacterized protein</fullName>
    </submittedName>
</protein>
<gene>
    <name evidence="2" type="ORF">COW99_03920</name>
</gene>
<keyword evidence="1" id="KW-0175">Coiled coil</keyword>
<feature type="coiled-coil region" evidence="1">
    <location>
        <begin position="53"/>
        <end position="80"/>
    </location>
</feature>
<dbReference type="Proteomes" id="UP000231246">
    <property type="component" value="Unassembled WGS sequence"/>
</dbReference>
<dbReference type="EMBL" id="PCTA01000026">
    <property type="protein sequence ID" value="PIP61421.1"/>
    <property type="molecule type" value="Genomic_DNA"/>
</dbReference>
<dbReference type="AlphaFoldDB" id="A0A2H0BUW5"/>
<evidence type="ECO:0000313" key="2">
    <source>
        <dbReference type="EMBL" id="PIP61421.1"/>
    </source>
</evidence>
<proteinExistence type="predicted"/>
<accession>A0A2H0BUW5</accession>
<reference evidence="2 3" key="1">
    <citation type="submission" date="2017-09" db="EMBL/GenBank/DDBJ databases">
        <title>Depth-based differentiation of microbial function through sediment-hosted aquifers and enrichment of novel symbionts in the deep terrestrial subsurface.</title>
        <authorList>
            <person name="Probst A.J."/>
            <person name="Ladd B."/>
            <person name="Jarett J.K."/>
            <person name="Geller-Mcgrath D.E."/>
            <person name="Sieber C.M."/>
            <person name="Emerson J.B."/>
            <person name="Anantharaman K."/>
            <person name="Thomas B.C."/>
            <person name="Malmstrom R."/>
            <person name="Stieglmeier M."/>
            <person name="Klingl A."/>
            <person name="Woyke T."/>
            <person name="Ryan C.M."/>
            <person name="Banfield J.F."/>
        </authorList>
    </citation>
    <scope>NUCLEOTIDE SEQUENCE [LARGE SCALE GENOMIC DNA]</scope>
    <source>
        <strain evidence="2">CG22_combo_CG10-13_8_21_14_all_38_20</strain>
    </source>
</reference>
<evidence type="ECO:0000256" key="1">
    <source>
        <dbReference type="SAM" id="Coils"/>
    </source>
</evidence>
<evidence type="ECO:0000313" key="3">
    <source>
        <dbReference type="Proteomes" id="UP000231246"/>
    </source>
</evidence>